<reference evidence="1 2" key="2">
    <citation type="journal article" date="2010" name="Nucleic Acids Res.">
        <title>BeetleBase in 2010: revisions to provide comprehensive genomic information for Tribolium castaneum.</title>
        <authorList>
            <person name="Kim H.S."/>
            <person name="Murphy T."/>
            <person name="Xia J."/>
            <person name="Caragea D."/>
            <person name="Park Y."/>
            <person name="Beeman R.W."/>
            <person name="Lorenzen M.D."/>
            <person name="Butcher S."/>
            <person name="Manak J.R."/>
            <person name="Brown S.J."/>
        </authorList>
    </citation>
    <scope>GENOME REANNOTATION</scope>
    <source>
        <strain evidence="1 2">Georgia GA2</strain>
    </source>
</reference>
<dbReference type="InParanoid" id="A0A139WKF2"/>
<gene>
    <name evidence="1" type="primary">AUGUSTUS-3.0.2_34636</name>
    <name evidence="1" type="ORF">TcasGA2_TC034636</name>
</gene>
<dbReference type="AlphaFoldDB" id="A0A139WKF2"/>
<reference evidence="1 2" key="1">
    <citation type="journal article" date="2008" name="Nature">
        <title>The genome of the model beetle and pest Tribolium castaneum.</title>
        <authorList>
            <consortium name="Tribolium Genome Sequencing Consortium"/>
            <person name="Richards S."/>
            <person name="Gibbs R.A."/>
            <person name="Weinstock G.M."/>
            <person name="Brown S.J."/>
            <person name="Denell R."/>
            <person name="Beeman R.W."/>
            <person name="Gibbs R."/>
            <person name="Beeman R.W."/>
            <person name="Brown S.J."/>
            <person name="Bucher G."/>
            <person name="Friedrich M."/>
            <person name="Grimmelikhuijzen C.J."/>
            <person name="Klingler M."/>
            <person name="Lorenzen M."/>
            <person name="Richards S."/>
            <person name="Roth S."/>
            <person name="Schroder R."/>
            <person name="Tautz D."/>
            <person name="Zdobnov E.M."/>
            <person name="Muzny D."/>
            <person name="Gibbs R.A."/>
            <person name="Weinstock G.M."/>
            <person name="Attaway T."/>
            <person name="Bell S."/>
            <person name="Buhay C.J."/>
            <person name="Chandrabose M.N."/>
            <person name="Chavez D."/>
            <person name="Clerk-Blankenburg K.P."/>
            <person name="Cree A."/>
            <person name="Dao M."/>
            <person name="Davis C."/>
            <person name="Chacko J."/>
            <person name="Dinh H."/>
            <person name="Dugan-Rocha S."/>
            <person name="Fowler G."/>
            <person name="Garner T.T."/>
            <person name="Garnes J."/>
            <person name="Gnirke A."/>
            <person name="Hawes A."/>
            <person name="Hernandez J."/>
            <person name="Hines S."/>
            <person name="Holder M."/>
            <person name="Hume J."/>
            <person name="Jhangiani S.N."/>
            <person name="Joshi V."/>
            <person name="Khan Z.M."/>
            <person name="Jackson L."/>
            <person name="Kovar C."/>
            <person name="Kowis A."/>
            <person name="Lee S."/>
            <person name="Lewis L.R."/>
            <person name="Margolis J."/>
            <person name="Morgan M."/>
            <person name="Nazareth L.V."/>
            <person name="Nguyen N."/>
            <person name="Okwuonu G."/>
            <person name="Parker D."/>
            <person name="Richards S."/>
            <person name="Ruiz S.J."/>
            <person name="Santibanez J."/>
            <person name="Savard J."/>
            <person name="Scherer S.E."/>
            <person name="Schneider B."/>
            <person name="Sodergren E."/>
            <person name="Tautz D."/>
            <person name="Vattahil S."/>
            <person name="Villasana D."/>
            <person name="White C.S."/>
            <person name="Wright R."/>
            <person name="Park Y."/>
            <person name="Beeman R.W."/>
            <person name="Lord J."/>
            <person name="Oppert B."/>
            <person name="Lorenzen M."/>
            <person name="Brown S."/>
            <person name="Wang L."/>
            <person name="Savard J."/>
            <person name="Tautz D."/>
            <person name="Richards S."/>
            <person name="Weinstock G."/>
            <person name="Gibbs R.A."/>
            <person name="Liu Y."/>
            <person name="Worley K."/>
            <person name="Weinstock G."/>
            <person name="Elsik C.G."/>
            <person name="Reese J.T."/>
            <person name="Elhaik E."/>
            <person name="Landan G."/>
            <person name="Graur D."/>
            <person name="Arensburger P."/>
            <person name="Atkinson P."/>
            <person name="Beeman R.W."/>
            <person name="Beidler J."/>
            <person name="Brown S.J."/>
            <person name="Demuth J.P."/>
            <person name="Drury D.W."/>
            <person name="Du Y.Z."/>
            <person name="Fujiwara H."/>
            <person name="Lorenzen M."/>
            <person name="Maselli V."/>
            <person name="Osanai M."/>
            <person name="Park Y."/>
            <person name="Robertson H.M."/>
            <person name="Tu Z."/>
            <person name="Wang J.J."/>
            <person name="Wang S."/>
            <person name="Richards S."/>
            <person name="Song H."/>
            <person name="Zhang L."/>
            <person name="Sodergren E."/>
            <person name="Werner D."/>
            <person name="Stanke M."/>
            <person name="Morgenstern B."/>
            <person name="Solovyev V."/>
            <person name="Kosarev P."/>
            <person name="Brown G."/>
            <person name="Chen H.C."/>
            <person name="Ermolaeva O."/>
            <person name="Hlavina W."/>
            <person name="Kapustin Y."/>
            <person name="Kiryutin B."/>
            <person name="Kitts P."/>
            <person name="Maglott D."/>
            <person name="Pruitt K."/>
            <person name="Sapojnikov V."/>
            <person name="Souvorov A."/>
            <person name="Mackey A.J."/>
            <person name="Waterhouse R.M."/>
            <person name="Wyder S."/>
            <person name="Zdobnov E.M."/>
            <person name="Zdobnov E.M."/>
            <person name="Wyder S."/>
            <person name="Kriventseva E.V."/>
            <person name="Kadowaki T."/>
            <person name="Bork P."/>
            <person name="Aranda M."/>
            <person name="Bao R."/>
            <person name="Beermann A."/>
            <person name="Berns N."/>
            <person name="Bolognesi R."/>
            <person name="Bonneton F."/>
            <person name="Bopp D."/>
            <person name="Brown S.J."/>
            <person name="Bucher G."/>
            <person name="Butts T."/>
            <person name="Chaumot A."/>
            <person name="Denell R.E."/>
            <person name="Ferrier D.E."/>
            <person name="Friedrich M."/>
            <person name="Gordon C.M."/>
            <person name="Jindra M."/>
            <person name="Klingler M."/>
            <person name="Lan Q."/>
            <person name="Lattorff H.M."/>
            <person name="Laudet V."/>
            <person name="von Levetsow C."/>
            <person name="Liu Z."/>
            <person name="Lutz R."/>
            <person name="Lynch J.A."/>
            <person name="da Fonseca R.N."/>
            <person name="Posnien N."/>
            <person name="Reuter R."/>
            <person name="Roth S."/>
            <person name="Savard J."/>
            <person name="Schinko J.B."/>
            <person name="Schmitt C."/>
            <person name="Schoppmeier M."/>
            <person name="Schroder R."/>
            <person name="Shippy T.D."/>
            <person name="Simonnet F."/>
            <person name="Marques-Souza H."/>
            <person name="Tautz D."/>
            <person name="Tomoyasu Y."/>
            <person name="Trauner J."/>
            <person name="Van der Zee M."/>
            <person name="Vervoort M."/>
            <person name="Wittkopp N."/>
            <person name="Wimmer E.A."/>
            <person name="Yang X."/>
            <person name="Jones A.K."/>
            <person name="Sattelle D.B."/>
            <person name="Ebert P.R."/>
            <person name="Nelson D."/>
            <person name="Scott J.G."/>
            <person name="Beeman R.W."/>
            <person name="Muthukrishnan S."/>
            <person name="Kramer K.J."/>
            <person name="Arakane Y."/>
            <person name="Beeman R.W."/>
            <person name="Zhu Q."/>
            <person name="Hogenkamp D."/>
            <person name="Dixit R."/>
            <person name="Oppert B."/>
            <person name="Jiang H."/>
            <person name="Zou Z."/>
            <person name="Marshall J."/>
            <person name="Elpidina E."/>
            <person name="Vinokurov K."/>
            <person name="Oppert C."/>
            <person name="Zou Z."/>
            <person name="Evans J."/>
            <person name="Lu Z."/>
            <person name="Zhao P."/>
            <person name="Sumathipala N."/>
            <person name="Altincicek B."/>
            <person name="Vilcinskas A."/>
            <person name="Williams M."/>
            <person name="Hultmark D."/>
            <person name="Hetru C."/>
            <person name="Jiang H."/>
            <person name="Grimmelikhuijzen C.J."/>
            <person name="Hauser F."/>
            <person name="Cazzamali G."/>
            <person name="Williamson M."/>
            <person name="Park Y."/>
            <person name="Li B."/>
            <person name="Tanaka Y."/>
            <person name="Predel R."/>
            <person name="Neupert S."/>
            <person name="Schachtner J."/>
            <person name="Verleyen P."/>
            <person name="Raible F."/>
            <person name="Bork P."/>
            <person name="Friedrich M."/>
            <person name="Walden K.K."/>
            <person name="Robertson H.M."/>
            <person name="Angeli S."/>
            <person name="Foret S."/>
            <person name="Bucher G."/>
            <person name="Schuetz S."/>
            <person name="Maleszka R."/>
            <person name="Wimmer E.A."/>
            <person name="Beeman R.W."/>
            <person name="Lorenzen M."/>
            <person name="Tomoyasu Y."/>
            <person name="Miller S.C."/>
            <person name="Grossmann D."/>
            <person name="Bucher G."/>
        </authorList>
    </citation>
    <scope>NUCLEOTIDE SEQUENCE [LARGE SCALE GENOMIC DNA]</scope>
    <source>
        <strain evidence="1 2">Georgia GA2</strain>
    </source>
</reference>
<name>A0A139WKF2_TRICA</name>
<dbReference type="Proteomes" id="UP000007266">
    <property type="component" value="Linkage group 3"/>
</dbReference>
<organism evidence="1 2">
    <name type="scientific">Tribolium castaneum</name>
    <name type="common">Red flour beetle</name>
    <dbReference type="NCBI Taxonomy" id="7070"/>
    <lineage>
        <taxon>Eukaryota</taxon>
        <taxon>Metazoa</taxon>
        <taxon>Ecdysozoa</taxon>
        <taxon>Arthropoda</taxon>
        <taxon>Hexapoda</taxon>
        <taxon>Insecta</taxon>
        <taxon>Pterygota</taxon>
        <taxon>Neoptera</taxon>
        <taxon>Endopterygota</taxon>
        <taxon>Coleoptera</taxon>
        <taxon>Polyphaga</taxon>
        <taxon>Cucujiformia</taxon>
        <taxon>Tenebrionidae</taxon>
        <taxon>Tenebrionidae incertae sedis</taxon>
        <taxon>Tribolium</taxon>
    </lineage>
</organism>
<protein>
    <submittedName>
        <fullName evidence="1">Uncharacterized protein</fullName>
    </submittedName>
</protein>
<sequence>MILPNSIMGGITPVIAHLRLQPDTFSIISQLKVRVNPPEVKNKFDSSR</sequence>
<keyword evidence="2" id="KW-1185">Reference proteome</keyword>
<evidence type="ECO:0000313" key="2">
    <source>
        <dbReference type="Proteomes" id="UP000007266"/>
    </source>
</evidence>
<proteinExistence type="predicted"/>
<dbReference type="EMBL" id="KQ971332">
    <property type="protein sequence ID" value="KYB28287.1"/>
    <property type="molecule type" value="Genomic_DNA"/>
</dbReference>
<accession>A0A139WKF2</accession>
<evidence type="ECO:0000313" key="1">
    <source>
        <dbReference type="EMBL" id="KYB28287.1"/>
    </source>
</evidence>